<proteinExistence type="inferred from homology"/>
<dbReference type="EMBL" id="JBJKBG010000009">
    <property type="protein sequence ID" value="KAL3722271.1"/>
    <property type="molecule type" value="Genomic_DNA"/>
</dbReference>
<gene>
    <name evidence="7" type="ORF">ACJRO7_034620</name>
</gene>
<comment type="similarity">
    <text evidence="1">Belongs to the glycosyl hydrolase 10 (cellulase F) family.</text>
</comment>
<protein>
    <recommendedName>
        <fullName evidence="6">GH10 domain-containing protein</fullName>
    </recommendedName>
</protein>
<dbReference type="InterPro" id="IPR044846">
    <property type="entry name" value="GH10"/>
</dbReference>
<keyword evidence="4" id="KW-0119">Carbohydrate metabolism</keyword>
<evidence type="ECO:0000259" key="6">
    <source>
        <dbReference type="PROSITE" id="PS51760"/>
    </source>
</evidence>
<reference evidence="7 8" key="1">
    <citation type="submission" date="2024-11" db="EMBL/GenBank/DDBJ databases">
        <title>Chromosome-level genome assembly of Eucalyptus globulus Labill. provides insights into its genome evolution.</title>
        <authorList>
            <person name="Li X."/>
        </authorList>
    </citation>
    <scope>NUCLEOTIDE SEQUENCE [LARGE SCALE GENOMIC DNA]</scope>
    <source>
        <strain evidence="7">CL2024</strain>
        <tissue evidence="7">Fresh tender leaves</tissue>
    </source>
</reference>
<dbReference type="Proteomes" id="UP001634007">
    <property type="component" value="Unassembled WGS sequence"/>
</dbReference>
<dbReference type="SUPFAM" id="SSF51445">
    <property type="entry name" value="(Trans)glycosidases"/>
    <property type="match status" value="1"/>
</dbReference>
<evidence type="ECO:0000313" key="7">
    <source>
        <dbReference type="EMBL" id="KAL3722271.1"/>
    </source>
</evidence>
<dbReference type="AlphaFoldDB" id="A0ABD3J816"/>
<evidence type="ECO:0000313" key="8">
    <source>
        <dbReference type="Proteomes" id="UP001634007"/>
    </source>
</evidence>
<comment type="caution">
    <text evidence="7">The sequence shown here is derived from an EMBL/GenBank/DDBJ whole genome shotgun (WGS) entry which is preliminary data.</text>
</comment>
<evidence type="ECO:0000256" key="4">
    <source>
        <dbReference type="ARBA" id="ARBA00023277"/>
    </source>
</evidence>
<dbReference type="InterPro" id="IPR008979">
    <property type="entry name" value="Galactose-bd-like_sf"/>
</dbReference>
<dbReference type="PROSITE" id="PS51760">
    <property type="entry name" value="GH10_2"/>
    <property type="match status" value="1"/>
</dbReference>
<organism evidence="7 8">
    <name type="scientific">Eucalyptus globulus</name>
    <name type="common">Tasmanian blue gum</name>
    <dbReference type="NCBI Taxonomy" id="34317"/>
    <lineage>
        <taxon>Eukaryota</taxon>
        <taxon>Viridiplantae</taxon>
        <taxon>Streptophyta</taxon>
        <taxon>Embryophyta</taxon>
        <taxon>Tracheophyta</taxon>
        <taxon>Spermatophyta</taxon>
        <taxon>Magnoliopsida</taxon>
        <taxon>eudicotyledons</taxon>
        <taxon>Gunneridae</taxon>
        <taxon>Pentapetalae</taxon>
        <taxon>rosids</taxon>
        <taxon>malvids</taxon>
        <taxon>Myrtales</taxon>
        <taxon>Myrtaceae</taxon>
        <taxon>Myrtoideae</taxon>
        <taxon>Eucalypteae</taxon>
        <taxon>Eucalyptus</taxon>
    </lineage>
</organism>
<dbReference type="Pfam" id="PF02018">
    <property type="entry name" value="CBM_4_9"/>
    <property type="match status" value="1"/>
</dbReference>
<dbReference type="PANTHER" id="PTHR31490:SF2">
    <property type="entry name" value="GLYCOSYL HYDROLASE FAMILY 10 PROTEIN"/>
    <property type="match status" value="1"/>
</dbReference>
<name>A0ABD3J816_EUCGL</name>
<evidence type="ECO:0000256" key="3">
    <source>
        <dbReference type="ARBA" id="ARBA00022801"/>
    </source>
</evidence>
<keyword evidence="3" id="KW-0378">Hydrolase</keyword>
<keyword evidence="2" id="KW-0677">Repeat</keyword>
<evidence type="ECO:0000256" key="1">
    <source>
        <dbReference type="ARBA" id="ARBA00007495"/>
    </source>
</evidence>
<dbReference type="PANTHER" id="PTHR31490">
    <property type="entry name" value="GLYCOSYL HYDROLASE"/>
    <property type="match status" value="1"/>
</dbReference>
<dbReference type="InterPro" id="IPR003305">
    <property type="entry name" value="CenC_carb-bd"/>
</dbReference>
<dbReference type="InterPro" id="IPR017853">
    <property type="entry name" value="GH"/>
</dbReference>
<evidence type="ECO:0000256" key="2">
    <source>
        <dbReference type="ARBA" id="ARBA00022737"/>
    </source>
</evidence>
<dbReference type="GO" id="GO:0031176">
    <property type="term" value="F:endo-1,4-beta-xylanase activity"/>
    <property type="evidence" value="ECO:0007669"/>
    <property type="project" value="UniProtKB-ARBA"/>
</dbReference>
<dbReference type="Gene3D" id="3.20.20.80">
    <property type="entry name" value="Glycosidases"/>
    <property type="match status" value="1"/>
</dbReference>
<dbReference type="GO" id="GO:0000272">
    <property type="term" value="P:polysaccharide catabolic process"/>
    <property type="evidence" value="ECO:0007669"/>
    <property type="project" value="UniProtKB-KW"/>
</dbReference>
<sequence length="578" mass="64738">MGFWRCDSAMSGLAYALMILATILSGFGANALKYDYTASVECLPFPHKPQYNGGIIKNAELNRGLRAWSTFGNAKVEHRVSNGNKFIVAHSRNDSHDSISQKIYLNKDKLYTFSAWVQVSDGKIPVQAIFKMTRGFKHAGAVIAESNCWSMIKGGLTVDESGPAELYFESKNTSVEIWVDSISLQPFTTEEWRSHHQQSIEEKRKRKVRIHVMDKQDKPLANATISIVQKKLSFPFGSATNKNILTNSAYQNWFTSRFTVTTFEDEMKWYTTEPSQGHEDYSAADALLKFAQQHGISVRGHNVLWDDPRYQPSWVPSLSASQLSKAVANRIMSILKRYKGQVIGWDVVNENLHFSFFESKLGSQASANAYKTAKFIDPSTTLFLNEYNTIEDSRDRTTSPTAYANKVKSIQSLGGRNLGIGLESHFNVPDLPYMRSAIDTLGALGLPMWLTEVDVQSGPNQAMYLEQVLREAHAHPKINGIVMWTAWKPEGCYRMCLTDNNFRNLPTGDVVDKLLKEWGGGRQELSGMTSPDGTLEASLFHGDYQVTVAQPGANNSYVVQSLEVAPAETSPHRFILRV</sequence>
<dbReference type="InterPro" id="IPR001000">
    <property type="entry name" value="GH10_dom"/>
</dbReference>
<accession>A0ABD3J816</accession>
<dbReference type="Pfam" id="PF00331">
    <property type="entry name" value="Glyco_hydro_10"/>
    <property type="match status" value="1"/>
</dbReference>
<keyword evidence="8" id="KW-1185">Reference proteome</keyword>
<feature type="domain" description="GH10" evidence="6">
    <location>
        <begin position="222"/>
        <end position="514"/>
    </location>
</feature>
<dbReference type="SMART" id="SM00633">
    <property type="entry name" value="Glyco_10"/>
    <property type="match status" value="1"/>
</dbReference>
<dbReference type="Gene3D" id="2.60.120.260">
    <property type="entry name" value="Galactose-binding domain-like"/>
    <property type="match status" value="1"/>
</dbReference>
<keyword evidence="5" id="KW-0624">Polysaccharide degradation</keyword>
<evidence type="ECO:0000256" key="5">
    <source>
        <dbReference type="ARBA" id="ARBA00023326"/>
    </source>
</evidence>
<dbReference type="SUPFAM" id="SSF49785">
    <property type="entry name" value="Galactose-binding domain-like"/>
    <property type="match status" value="1"/>
</dbReference>